<reference evidence="2" key="1">
    <citation type="submission" date="2015-12" db="EMBL/GenBank/DDBJ databases">
        <authorList>
            <person name="Zhang G."/>
            <person name="Stingl U."/>
        </authorList>
    </citation>
    <scope>NUCLEOTIDE SEQUENCE [LARGE SCALE GENOMIC DNA]</scope>
    <source>
        <strain evidence="2">ZGT108</strain>
    </source>
</reference>
<name>A0A0X3TRW5_9RHOB</name>
<dbReference type="STRING" id="1685378.AVO44_15755"/>
<dbReference type="EMBL" id="LQBP01000008">
    <property type="protein sequence ID" value="KUJ77781.1"/>
    <property type="molecule type" value="Genomic_DNA"/>
</dbReference>
<evidence type="ECO:0000313" key="1">
    <source>
        <dbReference type="EMBL" id="KUJ77781.1"/>
    </source>
</evidence>
<dbReference type="RefSeq" id="WP_068338756.1">
    <property type="nucleotide sequence ID" value="NZ_LQBP01000008.1"/>
</dbReference>
<proteinExistence type="predicted"/>
<accession>A0A0X3TRW5</accession>
<sequence length="81" mass="9234">MFTQTHLLISATLWARPGARIATIAGFAGTLFPDSDVWVMFFVERLNGSKGCEVFHYRYWEELWVTLQSVLNTIHTRASIG</sequence>
<keyword evidence="2" id="KW-1185">Reference proteome</keyword>
<gene>
    <name evidence="1" type="ORF">AVO44_15755</name>
</gene>
<dbReference type="OrthoDB" id="7631418at2"/>
<organism evidence="1 2">
    <name type="scientific">Ruegeria profundi</name>
    <dbReference type="NCBI Taxonomy" id="1685378"/>
    <lineage>
        <taxon>Bacteria</taxon>
        <taxon>Pseudomonadati</taxon>
        <taxon>Pseudomonadota</taxon>
        <taxon>Alphaproteobacteria</taxon>
        <taxon>Rhodobacterales</taxon>
        <taxon>Roseobacteraceae</taxon>
        <taxon>Ruegeria</taxon>
    </lineage>
</organism>
<dbReference type="Proteomes" id="UP000053690">
    <property type="component" value="Unassembled WGS sequence"/>
</dbReference>
<evidence type="ECO:0000313" key="2">
    <source>
        <dbReference type="Proteomes" id="UP000053690"/>
    </source>
</evidence>
<dbReference type="AlphaFoldDB" id="A0A0X3TRW5"/>
<comment type="caution">
    <text evidence="1">The sequence shown here is derived from an EMBL/GenBank/DDBJ whole genome shotgun (WGS) entry which is preliminary data.</text>
</comment>
<protein>
    <submittedName>
        <fullName evidence="1">Uncharacterized protein</fullName>
    </submittedName>
</protein>